<gene>
    <name evidence="2" type="ORF">DXZ20_13135</name>
</gene>
<dbReference type="AlphaFoldDB" id="A0A6M0RK16"/>
<keyword evidence="3" id="KW-1185">Reference proteome</keyword>
<comment type="caution">
    <text evidence="2">The sequence shown here is derived from an EMBL/GenBank/DDBJ whole genome shotgun (WGS) entry which is preliminary data.</text>
</comment>
<reference evidence="2 3" key="1">
    <citation type="journal article" date="2020" name="Microb. Ecol.">
        <title>Ecogenomics of the Marine Benthic Filamentous Cyanobacterium Adonisia.</title>
        <authorList>
            <person name="Walter J.M."/>
            <person name="Coutinho F.H."/>
            <person name="Leomil L."/>
            <person name="Hargreaves P.I."/>
            <person name="Campeao M.E."/>
            <person name="Vieira V.V."/>
            <person name="Silva B.S."/>
            <person name="Fistarol G.O."/>
            <person name="Salomon P.S."/>
            <person name="Sawabe T."/>
            <person name="Mino S."/>
            <person name="Hosokawa M."/>
            <person name="Miyashita H."/>
            <person name="Maruyama F."/>
            <person name="van Verk M.C."/>
            <person name="Dutilh B.E."/>
            <person name="Thompson C.C."/>
            <person name="Thompson F.L."/>
        </authorList>
    </citation>
    <scope>NUCLEOTIDE SEQUENCE [LARGE SCALE GENOMIC DNA]</scope>
    <source>
        <strain evidence="2 3">CCMR0081</strain>
    </source>
</reference>
<sequence>MDKRQLRQSAVADFLQSLEHLDELLGDTTDTLVLDDGPQEPESGQDESRSSQPHQPRNIQKNHARQDPPNSHQP</sequence>
<organism evidence="2 3">
    <name type="scientific">Adonisia turfae CCMR0081</name>
    <dbReference type="NCBI Taxonomy" id="2292702"/>
    <lineage>
        <taxon>Bacteria</taxon>
        <taxon>Bacillati</taxon>
        <taxon>Cyanobacteriota</taxon>
        <taxon>Adonisia</taxon>
        <taxon>Adonisia turfae</taxon>
    </lineage>
</organism>
<feature type="compositionally biased region" description="Polar residues" evidence="1">
    <location>
        <begin position="50"/>
        <end position="61"/>
    </location>
</feature>
<accession>A0A6M0RK16</accession>
<dbReference type="Proteomes" id="UP000481033">
    <property type="component" value="Unassembled WGS sequence"/>
</dbReference>
<dbReference type="RefSeq" id="WP_163664814.1">
    <property type="nucleotide sequence ID" value="NZ_QXHD01000004.1"/>
</dbReference>
<name>A0A6M0RK16_9CYAN</name>
<proteinExistence type="predicted"/>
<evidence type="ECO:0000256" key="1">
    <source>
        <dbReference type="SAM" id="MobiDB-lite"/>
    </source>
</evidence>
<evidence type="ECO:0000313" key="2">
    <source>
        <dbReference type="EMBL" id="NEZ56605.1"/>
    </source>
</evidence>
<evidence type="ECO:0000313" key="3">
    <source>
        <dbReference type="Proteomes" id="UP000481033"/>
    </source>
</evidence>
<dbReference type="EMBL" id="QXHD01000004">
    <property type="protein sequence ID" value="NEZ56605.1"/>
    <property type="molecule type" value="Genomic_DNA"/>
</dbReference>
<feature type="region of interest" description="Disordered" evidence="1">
    <location>
        <begin position="30"/>
        <end position="74"/>
    </location>
</feature>
<protein>
    <submittedName>
        <fullName evidence="2">Uncharacterized protein</fullName>
    </submittedName>
</protein>